<protein>
    <submittedName>
        <fullName evidence="3">Heterokaryon incompatibility protein Het-C-domain-containing protein</fullName>
    </submittedName>
</protein>
<feature type="region of interest" description="Disordered" evidence="1">
    <location>
        <begin position="129"/>
        <end position="151"/>
    </location>
</feature>
<dbReference type="STRING" id="42251.A0A2T7A093"/>
<feature type="compositionally biased region" description="Polar residues" evidence="1">
    <location>
        <begin position="772"/>
        <end position="782"/>
    </location>
</feature>
<feature type="compositionally biased region" description="Gly residues" evidence="1">
    <location>
        <begin position="578"/>
        <end position="594"/>
    </location>
</feature>
<dbReference type="PANTHER" id="PTHR14905:SF11">
    <property type="entry name" value="TINC (EUROFUNG)"/>
    <property type="match status" value="1"/>
</dbReference>
<dbReference type="Pfam" id="PF07217">
    <property type="entry name" value="Het-C"/>
    <property type="match status" value="1"/>
</dbReference>
<feature type="compositionally biased region" description="Polar residues" evidence="1">
    <location>
        <begin position="596"/>
        <end position="605"/>
    </location>
</feature>
<dbReference type="Proteomes" id="UP000244722">
    <property type="component" value="Unassembled WGS sequence"/>
</dbReference>
<feature type="compositionally biased region" description="Low complexity" evidence="1">
    <location>
        <begin position="925"/>
        <end position="964"/>
    </location>
</feature>
<feature type="region of interest" description="Disordered" evidence="1">
    <location>
        <begin position="558"/>
        <end position="1025"/>
    </location>
</feature>
<dbReference type="InterPro" id="IPR052577">
    <property type="entry name" value="VWA7"/>
</dbReference>
<reference evidence="3 4" key="1">
    <citation type="submission" date="2017-04" db="EMBL/GenBank/DDBJ databases">
        <title>Draft genome sequence of Tuber borchii Vittad., a whitish edible truffle.</title>
        <authorList>
            <consortium name="DOE Joint Genome Institute"/>
            <person name="Murat C."/>
            <person name="Kuo A."/>
            <person name="Barry K.W."/>
            <person name="Clum A."/>
            <person name="Dockter R.B."/>
            <person name="Fauchery L."/>
            <person name="Iotti M."/>
            <person name="Kohler A."/>
            <person name="Labutti K."/>
            <person name="Lindquist E.A."/>
            <person name="Lipzen A."/>
            <person name="Ohm R.A."/>
            <person name="Wang M."/>
            <person name="Grigoriev I.V."/>
            <person name="Zambonelli A."/>
            <person name="Martin F.M."/>
        </authorList>
    </citation>
    <scope>NUCLEOTIDE SEQUENCE [LARGE SCALE GENOMIC DNA]</scope>
    <source>
        <strain evidence="3 4">Tbo3840</strain>
    </source>
</reference>
<dbReference type="PANTHER" id="PTHR14905">
    <property type="entry name" value="NG37"/>
    <property type="match status" value="1"/>
</dbReference>
<evidence type="ECO:0000313" key="3">
    <source>
        <dbReference type="EMBL" id="PUU81120.1"/>
    </source>
</evidence>
<feature type="signal peptide" evidence="2">
    <location>
        <begin position="1"/>
        <end position="26"/>
    </location>
</feature>
<organism evidence="3 4">
    <name type="scientific">Tuber borchii</name>
    <name type="common">White truffle</name>
    <dbReference type="NCBI Taxonomy" id="42251"/>
    <lineage>
        <taxon>Eukaryota</taxon>
        <taxon>Fungi</taxon>
        <taxon>Dikarya</taxon>
        <taxon>Ascomycota</taxon>
        <taxon>Pezizomycotina</taxon>
        <taxon>Pezizomycetes</taxon>
        <taxon>Pezizales</taxon>
        <taxon>Tuberaceae</taxon>
        <taxon>Tuber</taxon>
    </lineage>
</organism>
<feature type="compositionally biased region" description="Polar residues" evidence="1">
    <location>
        <begin position="665"/>
        <end position="678"/>
    </location>
</feature>
<sequence length="1025" mass="110502">MPSIPLSVLLLTGAVLLFATPAVAFGAGNIVSVSQVAGKNWRHGDIEETLLELFMSQAGNKKFDRLNVKRVYFGNWLRDYSQAIDVGGLKQLPKDAIRVLLWVLSFMTFGFATGEFEVTEERLGTYRPEEHIDNPKDYADNEDARKYDPRLRGPVDEGKELAIDERTGLKAYIASEDRGMDTSAGLVRKKFEEAIEKGRAYGRDGRDVDLYEALRLLGTGLHCLEDYAAHSNYCELALRELGPQVYPHVGERTEIEVNGKRVFPVITGTFGMTDFLHSVLGEVSDKMVQSEVQDLDSKLSNASDPNKSNEATSTLKGILDNVPWALLGIGGDFGSEADRLQQDANAKKMEQTSIRPKTDVAGYDVEEMKRQTEQTVKDIFPILEFHDKVMKAFQAGIDKIPGATALLENLTGAMQIYVFSILAPYLKPILERTKAELAAGSGGVLAASERAQFKVFEDENCSDPTHSVLSKDHFTNILNPVAGRVASATVSFAVPLIVSAWDDSNRDPRQIIDEILQVFHHPALRDENKAGQRAMFEAVKQWWEEKDESQKRHLEEALGKEGVKNGKNHEGEDPNPGPGGCGHSHKGMPGGGGVASYSSGNQQSRPGGGEGSSYGGSHKESCYGSSGRNREEASSYDNTGGGYGSGRNNNESSYSRSGGRDSDNRQQSSYGSGSNRQETSSYGGTGTSHSSRHQKEESGSYGSSRRDNDSYGAASGGYGSNTQDSYGSPGRRDNDTYGTASGGYGSNTQDSYGSSGRRDNDTYGTARGGHGSNTQDSSYSSSGRRDNDTYGATSGGYGSSTQDSYGSSARRGNDDGGMTGSYGRAETSSYGGDSGAGRSKYDNESPSHPRGSGENTSSYGREEQPLSYGRAGSGEGVTSYGRSSRTEEGSSYGTSGRDQGTSSYGRSGRGEETSSYGRSNRDNDNSSSSYRGNTSSYDNDNTTSSYGTSGRGEGTTSTSTYGRSSRNDGNEESSYESTSRSYGSRDNDTSEYGSSRRTGDDEGQSYGRRGGNRRGNEEESSGYGY</sequence>
<dbReference type="AlphaFoldDB" id="A0A2T7A093"/>
<proteinExistence type="predicted"/>
<feature type="compositionally biased region" description="Basic and acidic residues" evidence="1">
    <location>
        <begin position="693"/>
        <end position="709"/>
    </location>
</feature>
<feature type="chain" id="PRO_5015558200" evidence="2">
    <location>
        <begin position="27"/>
        <end position="1025"/>
    </location>
</feature>
<comment type="caution">
    <text evidence="3">The sequence shown here is derived from an EMBL/GenBank/DDBJ whole genome shotgun (WGS) entry which is preliminary data.</text>
</comment>
<evidence type="ECO:0000256" key="2">
    <source>
        <dbReference type="SAM" id="SignalP"/>
    </source>
</evidence>
<evidence type="ECO:0000256" key="1">
    <source>
        <dbReference type="SAM" id="MobiDB-lite"/>
    </source>
</evidence>
<dbReference type="OrthoDB" id="2506204at2759"/>
<name>A0A2T7A093_TUBBO</name>
<accession>A0A2T7A093</accession>
<feature type="compositionally biased region" description="Polar residues" evidence="1">
    <location>
        <begin position="889"/>
        <end position="905"/>
    </location>
</feature>
<keyword evidence="4" id="KW-1185">Reference proteome</keyword>
<keyword evidence="2" id="KW-0732">Signal</keyword>
<dbReference type="EMBL" id="NESQ01000050">
    <property type="protein sequence ID" value="PUU81120.1"/>
    <property type="molecule type" value="Genomic_DNA"/>
</dbReference>
<dbReference type="InterPro" id="IPR010816">
    <property type="entry name" value="Het-C"/>
</dbReference>
<evidence type="ECO:0000313" key="4">
    <source>
        <dbReference type="Proteomes" id="UP000244722"/>
    </source>
</evidence>
<gene>
    <name evidence="3" type="ORF">B9Z19DRAFT_1077893</name>
</gene>
<feature type="compositionally biased region" description="Basic and acidic residues" evidence="1">
    <location>
        <begin position="558"/>
        <end position="572"/>
    </location>
</feature>